<dbReference type="InParanoid" id="U5DHJ4"/>
<organism evidence="1 2">
    <name type="scientific">Rubidibacter lacunae KORDI 51-2</name>
    <dbReference type="NCBI Taxonomy" id="582515"/>
    <lineage>
        <taxon>Bacteria</taxon>
        <taxon>Bacillati</taxon>
        <taxon>Cyanobacteriota</taxon>
        <taxon>Cyanophyceae</taxon>
        <taxon>Oscillatoriophycideae</taxon>
        <taxon>Chroococcales</taxon>
        <taxon>Aphanothecaceae</taxon>
        <taxon>Rubidibacter</taxon>
    </lineage>
</organism>
<protein>
    <submittedName>
        <fullName evidence="1">Uncharacterized protein</fullName>
    </submittedName>
</protein>
<proteinExistence type="predicted"/>
<accession>U5DHJ4</accession>
<evidence type="ECO:0000313" key="2">
    <source>
        <dbReference type="Proteomes" id="UP000016960"/>
    </source>
</evidence>
<name>U5DHJ4_9CHRO</name>
<evidence type="ECO:0000313" key="1">
    <source>
        <dbReference type="EMBL" id="ERN40059.1"/>
    </source>
</evidence>
<gene>
    <name evidence="1" type="ORF">KR51_00033380</name>
</gene>
<reference evidence="1 2" key="1">
    <citation type="submission" date="2013-05" db="EMBL/GenBank/DDBJ databases">
        <title>Draft genome sequence of Rubidibacter lacunae KORDI 51-2.</title>
        <authorList>
            <person name="Choi D.H."/>
            <person name="Noh J.H."/>
            <person name="Kwon K.-K."/>
            <person name="Lee J.-H."/>
            <person name="Ryu J.-Y."/>
        </authorList>
    </citation>
    <scope>NUCLEOTIDE SEQUENCE [LARGE SCALE GENOMIC DNA]</scope>
    <source>
        <strain evidence="1 2">KORDI 51-2</strain>
    </source>
</reference>
<keyword evidence="2" id="KW-1185">Reference proteome</keyword>
<comment type="caution">
    <text evidence="1">The sequence shown here is derived from an EMBL/GenBank/DDBJ whole genome shotgun (WGS) entry which is preliminary data.</text>
</comment>
<dbReference type="EMBL" id="ASSJ01000081">
    <property type="protein sequence ID" value="ERN40059.1"/>
    <property type="molecule type" value="Genomic_DNA"/>
</dbReference>
<dbReference type="Proteomes" id="UP000016960">
    <property type="component" value="Unassembled WGS sequence"/>
</dbReference>
<sequence>MVSRLRITSKKTPLAEARGVFFRERSENFSGDDQPIHSSTASSFVLVLRDGVSRSNFI</sequence>
<dbReference type="AlphaFoldDB" id="U5DHJ4"/>